<evidence type="ECO:0000259" key="3">
    <source>
        <dbReference type="Pfam" id="PF00884"/>
    </source>
</evidence>
<dbReference type="Pfam" id="PF00884">
    <property type="entry name" value="Sulfatase"/>
    <property type="match status" value="1"/>
</dbReference>
<evidence type="ECO:0000256" key="2">
    <source>
        <dbReference type="ARBA" id="ARBA00022801"/>
    </source>
</evidence>
<dbReference type="PANTHER" id="PTHR45953:SF1">
    <property type="entry name" value="IDURONATE 2-SULFATASE"/>
    <property type="match status" value="1"/>
</dbReference>
<dbReference type="Gene3D" id="3.40.720.10">
    <property type="entry name" value="Alkaline Phosphatase, subunit A"/>
    <property type="match status" value="1"/>
</dbReference>
<keyword evidence="1" id="KW-0479">Metal-binding</keyword>
<evidence type="ECO:0000313" key="4">
    <source>
        <dbReference type="EMBL" id="SVE12965.1"/>
    </source>
</evidence>
<organism evidence="4">
    <name type="scientific">marine metagenome</name>
    <dbReference type="NCBI Taxonomy" id="408172"/>
    <lineage>
        <taxon>unclassified sequences</taxon>
        <taxon>metagenomes</taxon>
        <taxon>ecological metagenomes</taxon>
    </lineage>
</organism>
<dbReference type="SUPFAM" id="SSF53649">
    <property type="entry name" value="Alkaline phosphatase-like"/>
    <property type="match status" value="1"/>
</dbReference>
<dbReference type="GO" id="GO:0008484">
    <property type="term" value="F:sulfuric ester hydrolase activity"/>
    <property type="evidence" value="ECO:0007669"/>
    <property type="project" value="TreeGrafter"/>
</dbReference>
<proteinExistence type="predicted"/>
<dbReference type="InterPro" id="IPR017850">
    <property type="entry name" value="Alkaline_phosphatase_core_sf"/>
</dbReference>
<accession>A0A383B0G0</accession>
<dbReference type="EMBL" id="UINC01196101">
    <property type="protein sequence ID" value="SVE12965.1"/>
    <property type="molecule type" value="Genomic_DNA"/>
</dbReference>
<dbReference type="GO" id="GO:0046872">
    <property type="term" value="F:metal ion binding"/>
    <property type="evidence" value="ECO:0007669"/>
    <property type="project" value="UniProtKB-KW"/>
</dbReference>
<dbReference type="InterPro" id="IPR000917">
    <property type="entry name" value="Sulfatase_N"/>
</dbReference>
<protein>
    <recommendedName>
        <fullName evidence="3">Sulfatase N-terminal domain-containing protein</fullName>
    </recommendedName>
</protein>
<feature type="domain" description="Sulfatase N-terminal" evidence="3">
    <location>
        <begin position="34"/>
        <end position="92"/>
    </location>
</feature>
<dbReference type="PANTHER" id="PTHR45953">
    <property type="entry name" value="IDURONATE 2-SULFATASE"/>
    <property type="match status" value="1"/>
</dbReference>
<keyword evidence="2" id="KW-0378">Hydrolase</keyword>
<feature type="non-terminal residue" evidence="4">
    <location>
        <position position="92"/>
    </location>
</feature>
<dbReference type="AlphaFoldDB" id="A0A383B0G0"/>
<evidence type="ECO:0000256" key="1">
    <source>
        <dbReference type="ARBA" id="ARBA00022723"/>
    </source>
</evidence>
<dbReference type="GO" id="GO:0005737">
    <property type="term" value="C:cytoplasm"/>
    <property type="evidence" value="ECO:0007669"/>
    <property type="project" value="TreeGrafter"/>
</dbReference>
<reference evidence="4" key="1">
    <citation type="submission" date="2018-05" db="EMBL/GenBank/DDBJ databases">
        <authorList>
            <person name="Lanie J.A."/>
            <person name="Ng W.-L."/>
            <person name="Kazmierczak K.M."/>
            <person name="Andrzejewski T.M."/>
            <person name="Davidsen T.M."/>
            <person name="Wayne K.J."/>
            <person name="Tettelin H."/>
            <person name="Glass J.I."/>
            <person name="Rusch D."/>
            <person name="Podicherti R."/>
            <person name="Tsui H.-C.T."/>
            <person name="Winkler M.E."/>
        </authorList>
    </citation>
    <scope>NUCLEOTIDE SEQUENCE</scope>
</reference>
<sequence>MIKGAHFPCLLLLIAVAKLSFVDKRLLAKPTGKPDVLFIVVDDMNDWISLLDPKAPIKTPNLERLAHRGMLFRKAYCISAACNPSRAATMTG</sequence>
<gene>
    <name evidence="4" type="ORF">METZ01_LOCUS465819</name>
</gene>
<name>A0A383B0G0_9ZZZZ</name>